<reference evidence="5 6" key="1">
    <citation type="submission" date="2018-12" db="EMBL/GenBank/DDBJ databases">
        <authorList>
            <person name="Sun L."/>
            <person name="Chen Z."/>
        </authorList>
    </citation>
    <scope>NUCLEOTIDE SEQUENCE [LARGE SCALE GENOMIC DNA]</scope>
    <source>
        <strain evidence="5 6">DSM 15890</strain>
    </source>
</reference>
<comment type="similarity">
    <text evidence="1">Belongs to the Gfo/Idh/MocA family.</text>
</comment>
<dbReference type="GO" id="GO:0016491">
    <property type="term" value="F:oxidoreductase activity"/>
    <property type="evidence" value="ECO:0007669"/>
    <property type="project" value="UniProtKB-KW"/>
</dbReference>
<dbReference type="GO" id="GO:0000166">
    <property type="term" value="F:nucleotide binding"/>
    <property type="evidence" value="ECO:0007669"/>
    <property type="project" value="InterPro"/>
</dbReference>
<protein>
    <submittedName>
        <fullName evidence="5">Gfo/Idh/MocA family oxidoreductase</fullName>
    </submittedName>
</protein>
<organism evidence="5 6">
    <name type="scientific">Paenibacillus anaericanus</name>
    <dbReference type="NCBI Taxonomy" id="170367"/>
    <lineage>
        <taxon>Bacteria</taxon>
        <taxon>Bacillati</taxon>
        <taxon>Bacillota</taxon>
        <taxon>Bacilli</taxon>
        <taxon>Bacillales</taxon>
        <taxon>Paenibacillaceae</taxon>
        <taxon>Paenibacillus</taxon>
    </lineage>
</organism>
<dbReference type="InterPro" id="IPR000683">
    <property type="entry name" value="Gfo/Idh/MocA-like_OxRdtase_N"/>
</dbReference>
<dbReference type="PANTHER" id="PTHR22604">
    <property type="entry name" value="OXIDOREDUCTASES"/>
    <property type="match status" value="1"/>
</dbReference>
<dbReference type="InterPro" id="IPR036291">
    <property type="entry name" value="NAD(P)-bd_dom_sf"/>
</dbReference>
<keyword evidence="6" id="KW-1185">Reference proteome</keyword>
<dbReference type="InterPro" id="IPR050984">
    <property type="entry name" value="Gfo/Idh/MocA_domain"/>
</dbReference>
<comment type="caution">
    <text evidence="5">The sequence shown here is derived from an EMBL/GenBank/DDBJ whole genome shotgun (WGS) entry which is preliminary data.</text>
</comment>
<evidence type="ECO:0000256" key="1">
    <source>
        <dbReference type="ARBA" id="ARBA00010928"/>
    </source>
</evidence>
<dbReference type="Pfam" id="PF01408">
    <property type="entry name" value="GFO_IDH_MocA"/>
    <property type="match status" value="1"/>
</dbReference>
<feature type="domain" description="GFO/IDH/MocA-like oxidoreductase" evidence="4">
    <location>
        <begin position="138"/>
        <end position="252"/>
    </location>
</feature>
<evidence type="ECO:0000259" key="3">
    <source>
        <dbReference type="Pfam" id="PF01408"/>
    </source>
</evidence>
<dbReference type="EMBL" id="RZNY01000018">
    <property type="protein sequence ID" value="RUT43757.1"/>
    <property type="molecule type" value="Genomic_DNA"/>
</dbReference>
<dbReference type="Pfam" id="PF22725">
    <property type="entry name" value="GFO_IDH_MocA_C3"/>
    <property type="match status" value="1"/>
</dbReference>
<dbReference type="SUPFAM" id="SSF55347">
    <property type="entry name" value="Glyceraldehyde-3-phosphate dehydrogenase-like, C-terminal domain"/>
    <property type="match status" value="1"/>
</dbReference>
<keyword evidence="2" id="KW-0560">Oxidoreductase</keyword>
<dbReference type="RefSeq" id="WP_127193771.1">
    <property type="nucleotide sequence ID" value="NZ_RZNY01000018.1"/>
</dbReference>
<dbReference type="PANTHER" id="PTHR22604:SF105">
    <property type="entry name" value="TRANS-1,2-DIHYDROBENZENE-1,2-DIOL DEHYDROGENASE"/>
    <property type="match status" value="1"/>
</dbReference>
<gene>
    <name evidence="5" type="ORF">EJP82_19660</name>
</gene>
<dbReference type="Proteomes" id="UP000279446">
    <property type="component" value="Unassembled WGS sequence"/>
</dbReference>
<dbReference type="OrthoDB" id="9815825at2"/>
<evidence type="ECO:0000313" key="5">
    <source>
        <dbReference type="EMBL" id="RUT43757.1"/>
    </source>
</evidence>
<name>A0A3S1DRE4_9BACL</name>
<dbReference type="AlphaFoldDB" id="A0A3S1DRE4"/>
<dbReference type="Gene3D" id="3.40.50.720">
    <property type="entry name" value="NAD(P)-binding Rossmann-like Domain"/>
    <property type="match status" value="1"/>
</dbReference>
<evidence type="ECO:0000313" key="6">
    <source>
        <dbReference type="Proteomes" id="UP000279446"/>
    </source>
</evidence>
<dbReference type="SUPFAM" id="SSF51735">
    <property type="entry name" value="NAD(P)-binding Rossmann-fold domains"/>
    <property type="match status" value="1"/>
</dbReference>
<evidence type="ECO:0000259" key="4">
    <source>
        <dbReference type="Pfam" id="PF22725"/>
    </source>
</evidence>
<sequence>MSEAIRSEIKWGIMGTGWIAEQFVQDLVHVSNGQGLAVGSRSQESADRFAAKFNIPRAYATYEELVNDPEIDAIYVATPHPLHRENVMLALRAGKAVLCEKPFTVNSGELAEIITFAKQSGLFLMEAMWTRFLAPIIQVRTWLAEGRIGEVKLVKADAGFRSDWNPQGRLLNPDLGGGTLLDIGIYPVSFAAMILGANPEKIFSTAHIGETGVDEQFSMILDYGNGKVASLNGAVRLHISNEAYIYGTEGFIHIPSFLNATTATLHVEGQEPEIYTDVRDAIGYAFEAEEVGRCLLAGVTESPVIPLSESLSILQLLDEVRGQWGLRYPFEYTGIL</sequence>
<accession>A0A3S1DRE4</accession>
<dbReference type="Gene3D" id="3.30.360.10">
    <property type="entry name" value="Dihydrodipicolinate Reductase, domain 2"/>
    <property type="match status" value="1"/>
</dbReference>
<evidence type="ECO:0000256" key="2">
    <source>
        <dbReference type="ARBA" id="ARBA00023002"/>
    </source>
</evidence>
<dbReference type="InterPro" id="IPR055170">
    <property type="entry name" value="GFO_IDH_MocA-like_dom"/>
</dbReference>
<proteinExistence type="inferred from homology"/>
<feature type="domain" description="Gfo/Idh/MocA-like oxidoreductase N-terminal" evidence="3">
    <location>
        <begin position="9"/>
        <end position="125"/>
    </location>
</feature>